<dbReference type="Proteomes" id="UP001549145">
    <property type="component" value="Unassembled WGS sequence"/>
</dbReference>
<organism evidence="2 3">
    <name type="scientific">Methylobacterium goesingense</name>
    <dbReference type="NCBI Taxonomy" id="243690"/>
    <lineage>
        <taxon>Bacteria</taxon>
        <taxon>Pseudomonadati</taxon>
        <taxon>Pseudomonadota</taxon>
        <taxon>Alphaproteobacteria</taxon>
        <taxon>Hyphomicrobiales</taxon>
        <taxon>Methylobacteriaceae</taxon>
        <taxon>Methylobacterium</taxon>
    </lineage>
</organism>
<keyword evidence="3" id="KW-1185">Reference proteome</keyword>
<dbReference type="InterPro" id="IPR029492">
    <property type="entry name" value="DUF4435"/>
</dbReference>
<dbReference type="RefSeq" id="WP_238282850.1">
    <property type="nucleotide sequence ID" value="NZ_BPQL01000202.1"/>
</dbReference>
<evidence type="ECO:0000313" key="3">
    <source>
        <dbReference type="Proteomes" id="UP001549145"/>
    </source>
</evidence>
<comment type="caution">
    <text evidence="2">The sequence shown here is derived from an EMBL/GenBank/DDBJ whole genome shotgun (WGS) entry which is preliminary data.</text>
</comment>
<evidence type="ECO:0000313" key="2">
    <source>
        <dbReference type="EMBL" id="MET3695630.1"/>
    </source>
</evidence>
<dbReference type="Pfam" id="PF14491">
    <property type="entry name" value="DUF4435"/>
    <property type="match status" value="1"/>
</dbReference>
<reference evidence="2 3" key="1">
    <citation type="submission" date="2024-06" db="EMBL/GenBank/DDBJ databases">
        <title>Genomic Encyclopedia of Type Strains, Phase IV (KMG-IV): sequencing the most valuable type-strain genomes for metagenomic binning, comparative biology and taxonomic classification.</title>
        <authorList>
            <person name="Goeker M."/>
        </authorList>
    </citation>
    <scope>NUCLEOTIDE SEQUENCE [LARGE SCALE GENOMIC DNA]</scope>
    <source>
        <strain evidence="2 3">DSM 21331</strain>
    </source>
</reference>
<protein>
    <recommendedName>
        <fullName evidence="1">DUF4435 domain-containing protein</fullName>
    </recommendedName>
</protein>
<evidence type="ECO:0000259" key="1">
    <source>
        <dbReference type="Pfam" id="PF14491"/>
    </source>
</evidence>
<feature type="domain" description="DUF4435" evidence="1">
    <location>
        <begin position="31"/>
        <end position="263"/>
    </location>
</feature>
<gene>
    <name evidence="2" type="ORF">ABID43_005199</name>
</gene>
<sequence length="321" mass="36949">MTSPEALREGRNSYAVALHGLLRDFEKDAAQVFVLLEGKDADYYRLRISAVCVGNNIKLSYRNLKGKKNEKSLIKAMKGNKTCERMRYMAFFDRDYEDDIAEIEQPENYVTPTYAIENLYTGVDSVAEMIHALLFSDAVHDDDDVKIIEDLIRDYQELQEKFHQAVSLFNHWGWVQRHMPRPGSLDLDKFDFDIHCESDFDSKTIVPRYTLSDLNDLAKDRSPVTAGEIAVASAWFQTRAAKSSYRGKQEVSFLYWFLQNLISKGTAAQKPFSKKMPCSKRVSKKELISELTNYAETPPELMDFIRRRRDVFLQGTSTTAT</sequence>
<accession>A0ABV2LFK7</accession>
<name>A0ABV2LFK7_9HYPH</name>
<proteinExistence type="predicted"/>
<dbReference type="EMBL" id="JBEPMM010000036">
    <property type="protein sequence ID" value="MET3695630.1"/>
    <property type="molecule type" value="Genomic_DNA"/>
</dbReference>